<feature type="transmembrane region" description="Helical" evidence="1">
    <location>
        <begin position="291"/>
        <end position="313"/>
    </location>
</feature>
<sequence>MLVCRIALLVECSRSSSLLVLVEVRFPQNCVVLISGCCCAALWVEVSVVWLVVVALPSRLRCIAWLPYVLVMFPQNYFVVVLLVAIALSSRLRCIVWLPCVLVMFSQIGLRYAVVVLAGAFWWVFQNGSLVALVEVLLEPVYVAFAGCFLLTAEWMALGAFGGGSPQSYPLRWWDFVCPCGRVVCFASHALCALPDGGLEEASCVPSSSAFRGLLGVVVLSQGIWCRVTHHGDLCGEGPSPCAVLRHWSVCVLLVPRLCLEVLVVVWCVVLSACVVGAVPCVGSGPVWPVLPFLACGFMQVAFGSTVLVLEWFVFMPSGALVHCVALWVAPVCSVFEALSFPPLEHFVLACALWLYHYRSGVAALPCLGNLIGAFGLDFLWLHSRCVSLSDHEDDLGKIEWCRWTLSYVLCRTTRMIWVRSSSAGGHCLARRGFST</sequence>
<feature type="transmembrane region" description="Helical" evidence="1">
    <location>
        <begin position="142"/>
        <end position="162"/>
    </location>
</feature>
<dbReference type="Proteomes" id="UP000652761">
    <property type="component" value="Unassembled WGS sequence"/>
</dbReference>
<keyword evidence="3" id="KW-1185">Reference proteome</keyword>
<feature type="transmembrane region" description="Helical" evidence="1">
    <location>
        <begin position="65"/>
        <end position="88"/>
    </location>
</feature>
<keyword evidence="1" id="KW-0472">Membrane</keyword>
<keyword evidence="1" id="KW-1133">Transmembrane helix</keyword>
<proteinExistence type="predicted"/>
<feature type="transmembrane region" description="Helical" evidence="1">
    <location>
        <begin position="95"/>
        <end position="122"/>
    </location>
</feature>
<comment type="caution">
    <text evidence="2">The sequence shown here is derived from an EMBL/GenBank/DDBJ whole genome shotgun (WGS) entry which is preliminary data.</text>
</comment>
<evidence type="ECO:0000313" key="2">
    <source>
        <dbReference type="EMBL" id="MQM19356.1"/>
    </source>
</evidence>
<feature type="transmembrane region" description="Helical" evidence="1">
    <location>
        <begin position="320"/>
        <end position="341"/>
    </location>
</feature>
<gene>
    <name evidence="2" type="ORF">Taro_052358</name>
</gene>
<accession>A0A843XJ51</accession>
<dbReference type="EMBL" id="NMUH01008860">
    <property type="protein sequence ID" value="MQM19356.1"/>
    <property type="molecule type" value="Genomic_DNA"/>
</dbReference>
<feature type="transmembrane region" description="Helical" evidence="1">
    <location>
        <begin position="31"/>
        <end position="53"/>
    </location>
</feature>
<evidence type="ECO:0000256" key="1">
    <source>
        <dbReference type="SAM" id="Phobius"/>
    </source>
</evidence>
<organism evidence="2 3">
    <name type="scientific">Colocasia esculenta</name>
    <name type="common">Wild taro</name>
    <name type="synonym">Arum esculentum</name>
    <dbReference type="NCBI Taxonomy" id="4460"/>
    <lineage>
        <taxon>Eukaryota</taxon>
        <taxon>Viridiplantae</taxon>
        <taxon>Streptophyta</taxon>
        <taxon>Embryophyta</taxon>
        <taxon>Tracheophyta</taxon>
        <taxon>Spermatophyta</taxon>
        <taxon>Magnoliopsida</taxon>
        <taxon>Liliopsida</taxon>
        <taxon>Araceae</taxon>
        <taxon>Aroideae</taxon>
        <taxon>Colocasieae</taxon>
        <taxon>Colocasia</taxon>
    </lineage>
</organism>
<reference evidence="2" key="1">
    <citation type="submission" date="2017-07" db="EMBL/GenBank/DDBJ databases">
        <title>Taro Niue Genome Assembly and Annotation.</title>
        <authorList>
            <person name="Atibalentja N."/>
            <person name="Keating K."/>
            <person name="Fields C.J."/>
        </authorList>
    </citation>
    <scope>NUCLEOTIDE SEQUENCE</scope>
    <source>
        <strain evidence="2">Niue_2</strain>
        <tissue evidence="2">Leaf</tissue>
    </source>
</reference>
<name>A0A843XJ51_COLES</name>
<dbReference type="AlphaFoldDB" id="A0A843XJ51"/>
<feature type="transmembrane region" description="Helical" evidence="1">
    <location>
        <begin position="258"/>
        <end position="279"/>
    </location>
</feature>
<evidence type="ECO:0000313" key="3">
    <source>
        <dbReference type="Proteomes" id="UP000652761"/>
    </source>
</evidence>
<keyword evidence="1" id="KW-0812">Transmembrane</keyword>
<protein>
    <submittedName>
        <fullName evidence="2">Uncharacterized protein</fullName>
    </submittedName>
</protein>
<feature type="transmembrane region" description="Helical" evidence="1">
    <location>
        <begin position="361"/>
        <end position="382"/>
    </location>
</feature>